<feature type="transmembrane region" description="Helical" evidence="1">
    <location>
        <begin position="38"/>
        <end position="57"/>
    </location>
</feature>
<proteinExistence type="predicted"/>
<keyword evidence="3" id="KW-1185">Reference proteome</keyword>
<dbReference type="EMBL" id="CAJJDO010000171">
    <property type="protein sequence ID" value="CAD8212734.1"/>
    <property type="molecule type" value="Genomic_DNA"/>
</dbReference>
<evidence type="ECO:0000313" key="3">
    <source>
        <dbReference type="Proteomes" id="UP000689195"/>
    </source>
</evidence>
<evidence type="ECO:0000256" key="1">
    <source>
        <dbReference type="SAM" id="Phobius"/>
    </source>
</evidence>
<comment type="caution">
    <text evidence="2">The sequence shown here is derived from an EMBL/GenBank/DDBJ whole genome shotgun (WGS) entry which is preliminary data.</text>
</comment>
<gene>
    <name evidence="2" type="ORF">PPENT_87.1.T1710001</name>
</gene>
<accession>A0A8S1YNF7</accession>
<keyword evidence="1" id="KW-0812">Transmembrane</keyword>
<dbReference type="Proteomes" id="UP000689195">
    <property type="component" value="Unassembled WGS sequence"/>
</dbReference>
<keyword evidence="1" id="KW-0472">Membrane</keyword>
<evidence type="ECO:0000313" key="2">
    <source>
        <dbReference type="EMBL" id="CAD8212734.1"/>
    </source>
</evidence>
<evidence type="ECO:0008006" key="4">
    <source>
        <dbReference type="Google" id="ProtNLM"/>
    </source>
</evidence>
<dbReference type="AlphaFoldDB" id="A0A8S1YNF7"/>
<keyword evidence="1" id="KW-1133">Transmembrane helix</keyword>
<organism evidence="2 3">
    <name type="scientific">Paramecium pentaurelia</name>
    <dbReference type="NCBI Taxonomy" id="43138"/>
    <lineage>
        <taxon>Eukaryota</taxon>
        <taxon>Sar</taxon>
        <taxon>Alveolata</taxon>
        <taxon>Ciliophora</taxon>
        <taxon>Intramacronucleata</taxon>
        <taxon>Oligohymenophorea</taxon>
        <taxon>Peniculida</taxon>
        <taxon>Parameciidae</taxon>
        <taxon>Paramecium</taxon>
    </lineage>
</organism>
<name>A0A8S1YNF7_9CILI</name>
<sequence>MRMKQNKWRTQLQRYLIFLQSIRQGLIIYSKYLSIKQIGPYTFIFGIWIIKEFFVYIRDNQNNNPIKAIYVGYKNLRIGIRVLHFKQSKLFFRNKCLNTVYIHKKHVHASSQNFKHLQQAQKFIQYLLSDVIERLFIQQERIDEQRIKLLIQINQGIIEFCEENDTVEEALIKKFRKKKDVLSTLLLELQRMFSRKTQNFRFNNILRKASQKVEQYLQMKSCQPCQPSASNYFISSQQSFNNNASINRSEHKEPHGDTMYFFYQRN</sequence>
<reference evidence="2" key="1">
    <citation type="submission" date="2021-01" db="EMBL/GenBank/DDBJ databases">
        <authorList>
            <consortium name="Genoscope - CEA"/>
            <person name="William W."/>
        </authorList>
    </citation>
    <scope>NUCLEOTIDE SEQUENCE</scope>
</reference>
<protein>
    <recommendedName>
        <fullName evidence="4">Transmembrane protein</fullName>
    </recommendedName>
</protein>